<protein>
    <submittedName>
        <fullName evidence="1">Uncharacterized protein</fullName>
    </submittedName>
</protein>
<sequence length="82" mass="9086">MGQLSATEALRNMAARLHPSGEPPLWVLELVALQFCHRELGREGMLFQCLQGIDIAIHVVTELPCCPSTGVDVEQVQIKNFQ</sequence>
<name>A0A0V0XQN4_TRIPS</name>
<reference evidence="1 2" key="1">
    <citation type="submission" date="2015-01" db="EMBL/GenBank/DDBJ databases">
        <title>Evolution of Trichinella species and genotypes.</title>
        <authorList>
            <person name="Korhonen P.K."/>
            <person name="Edoardo P."/>
            <person name="Giuseppe L.R."/>
            <person name="Gasser R.B."/>
        </authorList>
    </citation>
    <scope>NUCLEOTIDE SEQUENCE [LARGE SCALE GENOMIC DNA]</scope>
    <source>
        <strain evidence="1">ISS141</strain>
    </source>
</reference>
<organism evidence="1 2">
    <name type="scientific">Trichinella pseudospiralis</name>
    <name type="common">Parasitic roundworm</name>
    <dbReference type="NCBI Taxonomy" id="6337"/>
    <lineage>
        <taxon>Eukaryota</taxon>
        <taxon>Metazoa</taxon>
        <taxon>Ecdysozoa</taxon>
        <taxon>Nematoda</taxon>
        <taxon>Enoplea</taxon>
        <taxon>Dorylaimia</taxon>
        <taxon>Trichinellida</taxon>
        <taxon>Trichinellidae</taxon>
        <taxon>Trichinella</taxon>
    </lineage>
</organism>
<evidence type="ECO:0000313" key="2">
    <source>
        <dbReference type="Proteomes" id="UP000054815"/>
    </source>
</evidence>
<proteinExistence type="predicted"/>
<dbReference type="Proteomes" id="UP000054815">
    <property type="component" value="Unassembled WGS sequence"/>
</dbReference>
<accession>A0A0V0XQN4</accession>
<comment type="caution">
    <text evidence="1">The sequence shown here is derived from an EMBL/GenBank/DDBJ whole genome shotgun (WGS) entry which is preliminary data.</text>
</comment>
<dbReference type="EMBL" id="JYDU01000172">
    <property type="protein sequence ID" value="KRX90242.1"/>
    <property type="molecule type" value="Genomic_DNA"/>
</dbReference>
<gene>
    <name evidence="1" type="ORF">T4E_7981</name>
</gene>
<evidence type="ECO:0000313" key="1">
    <source>
        <dbReference type="EMBL" id="KRX90242.1"/>
    </source>
</evidence>
<dbReference type="AlphaFoldDB" id="A0A0V0XQN4"/>